<accession>A0ABX8CJM7</accession>
<dbReference type="EMBL" id="CP074371">
    <property type="protein sequence ID" value="QVI19501.1"/>
    <property type="molecule type" value="Genomic_DNA"/>
</dbReference>
<name>A0ABX8CJM7_9NOCA</name>
<sequence>MCALQLATKNANVVFTVTNTNYQDEDPCTFAVLVATRLGSYLPPA</sequence>
<dbReference type="Proteomes" id="UP000683310">
    <property type="component" value="Chromosome"/>
</dbReference>
<evidence type="ECO:0000313" key="2">
    <source>
        <dbReference type="Proteomes" id="UP000683310"/>
    </source>
</evidence>
<proteinExistence type="predicted"/>
<keyword evidence="2" id="KW-1185">Reference proteome</keyword>
<organism evidence="1 2">
    <name type="scientific">Nocardia tengchongensis</name>
    <dbReference type="NCBI Taxonomy" id="2055889"/>
    <lineage>
        <taxon>Bacteria</taxon>
        <taxon>Bacillati</taxon>
        <taxon>Actinomycetota</taxon>
        <taxon>Actinomycetes</taxon>
        <taxon>Mycobacteriales</taxon>
        <taxon>Nocardiaceae</taxon>
        <taxon>Nocardia</taxon>
    </lineage>
</organism>
<evidence type="ECO:0000313" key="1">
    <source>
        <dbReference type="EMBL" id="QVI19501.1"/>
    </source>
</evidence>
<reference evidence="1 2" key="1">
    <citation type="submission" date="2021-04" db="EMBL/GenBank/DDBJ databases">
        <title>Nocardia tengchongensis.</title>
        <authorList>
            <person name="Zhuang k."/>
            <person name="Ran Y."/>
            <person name="Li W."/>
        </authorList>
    </citation>
    <scope>NUCLEOTIDE SEQUENCE [LARGE SCALE GENOMIC DNA]</scope>
    <source>
        <strain evidence="1 2">CFH S0057</strain>
    </source>
</reference>
<protein>
    <submittedName>
        <fullName evidence="1">Uncharacterized protein</fullName>
    </submittedName>
</protein>
<dbReference type="RefSeq" id="WP_213555533.1">
    <property type="nucleotide sequence ID" value="NZ_JBHZDI010000278.1"/>
</dbReference>
<gene>
    <name evidence="1" type="ORF">KHQ06_24385</name>
</gene>